<dbReference type="AlphaFoldDB" id="A0A7X6IBX4"/>
<feature type="domain" description="DUF4325" evidence="1">
    <location>
        <begin position="25"/>
        <end position="89"/>
    </location>
</feature>
<accession>A0A7X6IBX4</accession>
<dbReference type="InterPro" id="IPR025474">
    <property type="entry name" value="DUF4325"/>
</dbReference>
<evidence type="ECO:0000313" key="2">
    <source>
        <dbReference type="EMBL" id="NKE71859.1"/>
    </source>
</evidence>
<proteinExistence type="predicted"/>
<name>A0A7X6IBX4_9BACT</name>
<dbReference type="Pfam" id="PF14213">
    <property type="entry name" value="DUF4325"/>
    <property type="match status" value="1"/>
</dbReference>
<reference evidence="2 3" key="1">
    <citation type="journal article" date="2020" name="Nature">
        <title>Bacterial chemolithoautotrophy via manganese oxidation.</title>
        <authorList>
            <person name="Yu H."/>
            <person name="Leadbetter J.R."/>
        </authorList>
    </citation>
    <scope>NUCLEOTIDE SEQUENCE [LARGE SCALE GENOMIC DNA]</scope>
    <source>
        <strain evidence="2 3">Mn-1</strain>
    </source>
</reference>
<dbReference type="RefSeq" id="WP_168060871.1">
    <property type="nucleotide sequence ID" value="NZ_VTOW01000002.1"/>
</dbReference>
<comment type="caution">
    <text evidence="2">The sequence shown here is derived from an EMBL/GenBank/DDBJ whole genome shotgun (WGS) entry which is preliminary data.</text>
</comment>
<dbReference type="Proteomes" id="UP000534783">
    <property type="component" value="Unassembled WGS sequence"/>
</dbReference>
<sequence>MTTINILKDFTRTPGARFITDGQYSGEEFREKFLEGHFKDPNDNSKIIIILDGTEGYATSFLEEAFGGLARKYGTKRCLDRLEFISNEDKLIIDEIKSYIEHPDNE</sequence>
<dbReference type="EMBL" id="VTOW01000002">
    <property type="protein sequence ID" value="NKE71859.1"/>
    <property type="molecule type" value="Genomic_DNA"/>
</dbReference>
<keyword evidence="3" id="KW-1185">Reference proteome</keyword>
<gene>
    <name evidence="2" type="ORF">MNODULE_14010</name>
</gene>
<protein>
    <submittedName>
        <fullName evidence="2">DUF4325 domain-containing protein</fullName>
    </submittedName>
</protein>
<evidence type="ECO:0000313" key="3">
    <source>
        <dbReference type="Proteomes" id="UP000534783"/>
    </source>
</evidence>
<evidence type="ECO:0000259" key="1">
    <source>
        <dbReference type="Pfam" id="PF14213"/>
    </source>
</evidence>
<organism evidence="2 3">
    <name type="scientific">Candidatus Manganitrophus noduliformans</name>
    <dbReference type="NCBI Taxonomy" id="2606439"/>
    <lineage>
        <taxon>Bacteria</taxon>
        <taxon>Pseudomonadati</taxon>
        <taxon>Nitrospirota</taxon>
        <taxon>Nitrospiria</taxon>
        <taxon>Candidatus Troglogloeales</taxon>
        <taxon>Candidatus Manganitrophaceae</taxon>
        <taxon>Candidatus Manganitrophus</taxon>
    </lineage>
</organism>